<evidence type="ECO:0008006" key="3">
    <source>
        <dbReference type="Google" id="ProtNLM"/>
    </source>
</evidence>
<sequence>MPDLTIKQYDVTGQLGRHLVLDPRSLAYRRRYSGEPINPVEWSPKVPVLDQQDLLAQGIRTSELFQGVPDVDALGSCTANAATALVSVLHDAATLAEVGLDVTAPAAAERWAIGLYSDATHRDQWHEQAWPDQDCGSSGLGVAKALRHRGLIDQYGHATTAEELCSLLQTGPVLIGMPWFNAWFEPVGSAALLDDIPNWEESGLAGGHEVCGIALEDVVYDSTGGLDYARTILRPQNSWKRSWGDNGCFRLSLALYQRLRKQFDVIQPRLDHQR</sequence>
<name>A0ABS9YPK1_9ACTN</name>
<gene>
    <name evidence="1" type="ORF">MQP27_49905</name>
</gene>
<dbReference type="InterPro" id="IPR038765">
    <property type="entry name" value="Papain-like_cys_pep_sf"/>
</dbReference>
<evidence type="ECO:0000313" key="2">
    <source>
        <dbReference type="Proteomes" id="UP001165269"/>
    </source>
</evidence>
<proteinExistence type="predicted"/>
<keyword evidence="2" id="KW-1185">Reference proteome</keyword>
<protein>
    <recommendedName>
        <fullName evidence="3">Peptidase C1A papain C-terminal domain-containing protein</fullName>
    </recommendedName>
</protein>
<dbReference type="EMBL" id="JALDAY010000024">
    <property type="protein sequence ID" value="MCI3279208.1"/>
    <property type="molecule type" value="Genomic_DNA"/>
</dbReference>
<comment type="caution">
    <text evidence="1">The sequence shown here is derived from an EMBL/GenBank/DDBJ whole genome shotgun (WGS) entry which is preliminary data.</text>
</comment>
<reference evidence="1" key="1">
    <citation type="submission" date="2022-03" db="EMBL/GenBank/DDBJ databases">
        <title>Streptomyces 7R015 and 7R016 isolated from Barleria lupulina in Thailand.</title>
        <authorList>
            <person name="Kanchanasin P."/>
            <person name="Phongsopitanun W."/>
            <person name="Tanasupawat S."/>
        </authorList>
    </citation>
    <scope>NUCLEOTIDE SEQUENCE</scope>
    <source>
        <strain evidence="1">7R015</strain>
    </source>
</reference>
<organism evidence="1 2">
    <name type="scientific">Streptomyces cylindrosporus</name>
    <dbReference type="NCBI Taxonomy" id="2927583"/>
    <lineage>
        <taxon>Bacteria</taxon>
        <taxon>Bacillati</taxon>
        <taxon>Actinomycetota</taxon>
        <taxon>Actinomycetes</taxon>
        <taxon>Kitasatosporales</taxon>
        <taxon>Streptomycetaceae</taxon>
        <taxon>Streptomyces</taxon>
    </lineage>
</organism>
<dbReference type="Proteomes" id="UP001165269">
    <property type="component" value="Unassembled WGS sequence"/>
</dbReference>
<accession>A0ABS9YPK1</accession>
<dbReference type="RefSeq" id="WP_242779011.1">
    <property type="nucleotide sequence ID" value="NZ_JALDAY010000024.1"/>
</dbReference>
<dbReference type="SUPFAM" id="SSF54001">
    <property type="entry name" value="Cysteine proteinases"/>
    <property type="match status" value="1"/>
</dbReference>
<dbReference type="Gene3D" id="3.90.70.10">
    <property type="entry name" value="Cysteine proteinases"/>
    <property type="match status" value="1"/>
</dbReference>
<evidence type="ECO:0000313" key="1">
    <source>
        <dbReference type="EMBL" id="MCI3279208.1"/>
    </source>
</evidence>